<dbReference type="Proteomes" id="UP000429730">
    <property type="component" value="Unassembled WGS sequence"/>
</dbReference>
<evidence type="ECO:0000313" key="2">
    <source>
        <dbReference type="Proteomes" id="UP000429730"/>
    </source>
</evidence>
<dbReference type="EMBL" id="WVTJ01000023">
    <property type="protein sequence ID" value="MXS53377.1"/>
    <property type="molecule type" value="Genomic_DNA"/>
</dbReference>
<reference evidence="1 2" key="1">
    <citation type="submission" date="2019-04" db="EMBL/GenBank/DDBJ databases">
        <title>Step-wise assembly of the neonatal virome modulated by breast feeding.</title>
        <authorList>
            <person name="Liang G."/>
            <person name="Bushman F."/>
        </authorList>
    </citation>
    <scope>NUCLEOTIDE SEQUENCE [LARGE SCALE GENOMIC DNA]</scope>
    <source>
        <strain evidence="1 2">E3754</strain>
    </source>
</reference>
<dbReference type="InterPro" id="IPR010064">
    <property type="entry name" value="HK97-gp10_tail"/>
</dbReference>
<name>A0AAP6RI64_ENTFL</name>
<protein>
    <recommendedName>
        <fullName evidence="3">HK97 gp10 family phage protein</fullName>
    </recommendedName>
</protein>
<sequence>MAISQVRINGLAGISKKLKRNAQLDDVKKVVRNNTAELTANMQAEAGKVLTGHREGKKFVKPTGATKRSIVMRLSNNGFSGHTGPGTEYAPYLIHGTRFMVKRDFFLPPLKQQKVKFRTDLERLMK</sequence>
<dbReference type="NCBIfam" id="TIGR01725">
    <property type="entry name" value="phge_HK97_gp10"/>
    <property type="match status" value="1"/>
</dbReference>
<evidence type="ECO:0008006" key="3">
    <source>
        <dbReference type="Google" id="ProtNLM"/>
    </source>
</evidence>
<comment type="caution">
    <text evidence="1">The sequence shown here is derived from an EMBL/GenBank/DDBJ whole genome shotgun (WGS) entry which is preliminary data.</text>
</comment>
<organism evidence="1 2">
    <name type="scientific">Enterococcus faecalis</name>
    <name type="common">Streptococcus faecalis</name>
    <dbReference type="NCBI Taxonomy" id="1351"/>
    <lineage>
        <taxon>Bacteria</taxon>
        <taxon>Bacillati</taxon>
        <taxon>Bacillota</taxon>
        <taxon>Bacilli</taxon>
        <taxon>Lactobacillales</taxon>
        <taxon>Enterococcaceae</taxon>
        <taxon>Enterococcus</taxon>
    </lineage>
</organism>
<evidence type="ECO:0000313" key="1">
    <source>
        <dbReference type="EMBL" id="MXS53377.1"/>
    </source>
</evidence>
<dbReference type="AlphaFoldDB" id="A0AAP6RI64"/>
<dbReference type="RefSeq" id="WP_002389229.1">
    <property type="nucleotide sequence ID" value="NZ_CABGHL010000010.1"/>
</dbReference>
<accession>A0AAP6RI64</accession>
<proteinExistence type="predicted"/>
<gene>
    <name evidence="1" type="ORF">GTI81_11685</name>
</gene>